<evidence type="ECO:0000256" key="1">
    <source>
        <dbReference type="ARBA" id="ARBA00022491"/>
    </source>
</evidence>
<dbReference type="PROSITE" id="PS51186">
    <property type="entry name" value="GNAT"/>
    <property type="match status" value="1"/>
</dbReference>
<sequence length="175" mass="19233">MRLRRYDEVNPSGEQRKAFDCGHDSLNRWLTTQARQSMDSRAAVTHLLLDDDVIAGYYCLSAGSVSRQDAPAEIARRAADPVPVIRMGRFAIDRAYQGQGWGPDLLREAIRSATASLEVIGARAMLVDAIDDAARNFYLRSGFVPPPIASMQLLLRLEVARLSQAASEASRRTGG</sequence>
<evidence type="ECO:0000259" key="6">
    <source>
        <dbReference type="PROSITE" id="PS51186"/>
    </source>
</evidence>
<keyword evidence="2" id="KW-1277">Toxin-antitoxin system</keyword>
<dbReference type="Proteomes" id="UP001164693">
    <property type="component" value="Chromosome"/>
</dbReference>
<gene>
    <name evidence="7" type="ORF">M6B22_11065</name>
</gene>
<dbReference type="PANTHER" id="PTHR36449">
    <property type="entry name" value="ACETYLTRANSFERASE-RELATED"/>
    <property type="match status" value="1"/>
</dbReference>
<evidence type="ECO:0000256" key="5">
    <source>
        <dbReference type="ARBA" id="ARBA00049880"/>
    </source>
</evidence>
<proteinExistence type="predicted"/>
<dbReference type="EMBL" id="CP097463">
    <property type="protein sequence ID" value="WAX55100.1"/>
    <property type="molecule type" value="Genomic_DNA"/>
</dbReference>
<evidence type="ECO:0000256" key="3">
    <source>
        <dbReference type="ARBA" id="ARBA00022679"/>
    </source>
</evidence>
<evidence type="ECO:0000256" key="2">
    <source>
        <dbReference type="ARBA" id="ARBA00022649"/>
    </source>
</evidence>
<reference evidence="7" key="1">
    <citation type="submission" date="2022-05" db="EMBL/GenBank/DDBJ databases">
        <title>Jatrophihabitans sp. SB3-54 whole genome sequence.</title>
        <authorList>
            <person name="Suh M.K."/>
            <person name="Eom M.K."/>
            <person name="Kim J.S."/>
            <person name="Kim H.S."/>
            <person name="Do H.E."/>
            <person name="Shin Y.K."/>
            <person name="Lee J.-S."/>
        </authorList>
    </citation>
    <scope>NUCLEOTIDE SEQUENCE</scope>
    <source>
        <strain evidence="7">SB3-54</strain>
    </source>
</reference>
<dbReference type="RefSeq" id="WP_269441602.1">
    <property type="nucleotide sequence ID" value="NZ_CP097463.1"/>
</dbReference>
<name>A0ABY7JST7_9ACTN</name>
<evidence type="ECO:0000256" key="4">
    <source>
        <dbReference type="ARBA" id="ARBA00023315"/>
    </source>
</evidence>
<keyword evidence="8" id="KW-1185">Reference proteome</keyword>
<evidence type="ECO:0000313" key="8">
    <source>
        <dbReference type="Proteomes" id="UP001164693"/>
    </source>
</evidence>
<dbReference type="Pfam" id="PF00583">
    <property type="entry name" value="Acetyltransf_1"/>
    <property type="match status" value="1"/>
</dbReference>
<protein>
    <submittedName>
        <fullName evidence="7">GNAT family N-acetyltransferase</fullName>
    </submittedName>
</protein>
<dbReference type="SUPFAM" id="SSF55729">
    <property type="entry name" value="Acyl-CoA N-acyltransferases (Nat)"/>
    <property type="match status" value="1"/>
</dbReference>
<organism evidence="7 8">
    <name type="scientific">Jatrophihabitans cynanchi</name>
    <dbReference type="NCBI Taxonomy" id="2944128"/>
    <lineage>
        <taxon>Bacteria</taxon>
        <taxon>Bacillati</taxon>
        <taxon>Actinomycetota</taxon>
        <taxon>Actinomycetes</taxon>
        <taxon>Jatrophihabitantales</taxon>
        <taxon>Jatrophihabitantaceae</taxon>
        <taxon>Jatrophihabitans</taxon>
    </lineage>
</organism>
<accession>A0ABY7JST7</accession>
<keyword evidence="3" id="KW-0808">Transferase</keyword>
<dbReference type="PANTHER" id="PTHR36449:SF1">
    <property type="entry name" value="ACETYLTRANSFERASE"/>
    <property type="match status" value="1"/>
</dbReference>
<evidence type="ECO:0000313" key="7">
    <source>
        <dbReference type="EMBL" id="WAX55100.1"/>
    </source>
</evidence>
<keyword evidence="1" id="KW-0678">Repressor</keyword>
<dbReference type="Gene3D" id="3.40.630.30">
    <property type="match status" value="1"/>
</dbReference>
<feature type="domain" description="N-acetyltransferase" evidence="6">
    <location>
        <begin position="1"/>
        <end position="160"/>
    </location>
</feature>
<dbReference type="InterPro" id="IPR000182">
    <property type="entry name" value="GNAT_dom"/>
</dbReference>
<keyword evidence="4" id="KW-0012">Acyltransferase</keyword>
<dbReference type="InterPro" id="IPR016181">
    <property type="entry name" value="Acyl_CoA_acyltransferase"/>
</dbReference>
<comment type="catalytic activity">
    <reaction evidence="5">
        <text>glycyl-tRNA(Gly) + acetyl-CoA = N-acetylglycyl-tRNA(Gly) + CoA + H(+)</text>
        <dbReference type="Rhea" id="RHEA:81867"/>
        <dbReference type="Rhea" id="RHEA-COMP:9683"/>
        <dbReference type="Rhea" id="RHEA-COMP:19766"/>
        <dbReference type="ChEBI" id="CHEBI:15378"/>
        <dbReference type="ChEBI" id="CHEBI:57287"/>
        <dbReference type="ChEBI" id="CHEBI:57288"/>
        <dbReference type="ChEBI" id="CHEBI:78522"/>
        <dbReference type="ChEBI" id="CHEBI:232036"/>
    </reaction>
</comment>